<sequence>MKILAFSLVFSVALVLGDGVFEGLESNMVPCQEKCTHTFNVHTNPEMEDEMKACQGGCRLMSVIASMESNPLQMLLEGQQQTHDVPKAHMECDQSCLSSFPGKEKQIYACKQGCVYEIPAIESRQNKIKSPLASFFGSSMNGMPRGMPAFVLRIPSSLSFSSSPRQLPTNPQIESLANDTEEVESVSEALSFSDMFSRMHEQMNSMMSNMMHGMPSLSGMGVPEGARGKMVVVKSGPGFSETKTYDINPDGSRTEVESEVTHHGQVVSHENLRMNDMMNKMNPMDMSNNLDDDVEVFEPKTKEVHDEQEAEDVDRANIVAEIQNDHKIFDFDIFNRKPSNYKDDSSFVHGFDFKQFEEPRMSSGLRPYHGELRCLEDSETMKWSDWVSCLHMRMGLPRWLTAATISLGIVFIIWLCLVIPHSAPKQRVKMTKAMEAAQSCENIKKSGLIIMEYPPAYSKLDFPPSYEDLPNLHVNLPAPEGGDTPAEAGALPTKVPLENSKV</sequence>
<evidence type="ECO:0000313" key="12">
    <source>
        <dbReference type="EMBL" id="TRY74714.1"/>
    </source>
</evidence>
<dbReference type="GO" id="GO:0000139">
    <property type="term" value="C:Golgi membrane"/>
    <property type="evidence" value="ECO:0007669"/>
    <property type="project" value="UniProtKB-SubCell"/>
</dbReference>
<keyword evidence="8" id="KW-0325">Glycoprotein</keyword>
<evidence type="ECO:0000256" key="9">
    <source>
        <dbReference type="SAM" id="MobiDB-lite"/>
    </source>
</evidence>
<evidence type="ECO:0000256" key="1">
    <source>
        <dbReference type="ARBA" id="ARBA00004614"/>
    </source>
</evidence>
<keyword evidence="13" id="KW-1185">Reference proteome</keyword>
<dbReference type="InterPro" id="IPR022065">
    <property type="entry name" value="Uncharacterised_TMEM59"/>
</dbReference>
<feature type="transmembrane region" description="Helical" evidence="10">
    <location>
        <begin position="399"/>
        <end position="420"/>
    </location>
</feature>
<evidence type="ECO:0000256" key="6">
    <source>
        <dbReference type="ARBA" id="ARBA00023034"/>
    </source>
</evidence>
<feature type="signal peptide" evidence="11">
    <location>
        <begin position="1"/>
        <end position="17"/>
    </location>
</feature>
<keyword evidence="7 10" id="KW-0472">Membrane</keyword>
<evidence type="ECO:0000256" key="10">
    <source>
        <dbReference type="SAM" id="Phobius"/>
    </source>
</evidence>
<keyword evidence="4 11" id="KW-0732">Signal</keyword>
<name>A0A553PAM2_TIGCA</name>
<evidence type="ECO:0000256" key="2">
    <source>
        <dbReference type="ARBA" id="ARBA00009643"/>
    </source>
</evidence>
<comment type="caution">
    <text evidence="12">The sequence shown here is derived from an EMBL/GenBank/DDBJ whole genome shotgun (WGS) entry which is preliminary data.</text>
</comment>
<evidence type="ECO:0000256" key="4">
    <source>
        <dbReference type="ARBA" id="ARBA00022729"/>
    </source>
</evidence>
<accession>A0A553PAM2</accession>
<organism evidence="12 13">
    <name type="scientific">Tigriopus californicus</name>
    <name type="common">Marine copepod</name>
    <dbReference type="NCBI Taxonomy" id="6832"/>
    <lineage>
        <taxon>Eukaryota</taxon>
        <taxon>Metazoa</taxon>
        <taxon>Ecdysozoa</taxon>
        <taxon>Arthropoda</taxon>
        <taxon>Crustacea</taxon>
        <taxon>Multicrustacea</taxon>
        <taxon>Hexanauplia</taxon>
        <taxon>Copepoda</taxon>
        <taxon>Harpacticoida</taxon>
        <taxon>Harpacticidae</taxon>
        <taxon>Tigriopus</taxon>
    </lineage>
</organism>
<keyword evidence="6" id="KW-0333">Golgi apparatus</keyword>
<evidence type="ECO:0000256" key="8">
    <source>
        <dbReference type="ARBA" id="ARBA00023180"/>
    </source>
</evidence>
<comment type="similarity">
    <text evidence="2">Belongs to the TMEM59 family.</text>
</comment>
<keyword evidence="3 10" id="KW-0812">Transmembrane</keyword>
<dbReference type="STRING" id="6832.A0A553PAM2"/>
<evidence type="ECO:0000256" key="5">
    <source>
        <dbReference type="ARBA" id="ARBA00022989"/>
    </source>
</evidence>
<dbReference type="Proteomes" id="UP000318571">
    <property type="component" value="Chromosome 2"/>
</dbReference>
<dbReference type="OrthoDB" id="6371519at2759"/>
<evidence type="ECO:0000256" key="7">
    <source>
        <dbReference type="ARBA" id="ARBA00023136"/>
    </source>
</evidence>
<feature type="chain" id="PRO_5022168485" evidence="11">
    <location>
        <begin position="18"/>
        <end position="502"/>
    </location>
</feature>
<dbReference type="PANTHER" id="PTHR28652:SF2">
    <property type="entry name" value="TRANSMEMBRANE PROTEIN 59-LIKE PROTEIN"/>
    <property type="match status" value="1"/>
</dbReference>
<reference evidence="12 13" key="1">
    <citation type="journal article" date="2018" name="Nat. Ecol. Evol.">
        <title>Genomic signatures of mitonuclear coevolution across populations of Tigriopus californicus.</title>
        <authorList>
            <person name="Barreto F.S."/>
            <person name="Watson E.T."/>
            <person name="Lima T.G."/>
            <person name="Willett C.S."/>
            <person name="Edmands S."/>
            <person name="Li W."/>
            <person name="Burton R.S."/>
        </authorList>
    </citation>
    <scope>NUCLEOTIDE SEQUENCE [LARGE SCALE GENOMIC DNA]</scope>
    <source>
        <strain evidence="12 13">San Diego</strain>
    </source>
</reference>
<feature type="region of interest" description="Disordered" evidence="9">
    <location>
        <begin position="476"/>
        <end position="502"/>
    </location>
</feature>
<evidence type="ECO:0000256" key="11">
    <source>
        <dbReference type="SAM" id="SignalP"/>
    </source>
</evidence>
<gene>
    <name evidence="12" type="ORF">TCAL_09182</name>
</gene>
<dbReference type="EMBL" id="VCGU01000005">
    <property type="protein sequence ID" value="TRY74714.1"/>
    <property type="molecule type" value="Genomic_DNA"/>
</dbReference>
<comment type="subcellular location">
    <subcellularLocation>
        <location evidence="1">Golgi apparatus membrane</location>
        <topology evidence="1">Single-pass type I membrane protein</topology>
    </subcellularLocation>
</comment>
<evidence type="ECO:0000313" key="13">
    <source>
        <dbReference type="Proteomes" id="UP000318571"/>
    </source>
</evidence>
<keyword evidence="5 10" id="KW-1133">Transmembrane helix</keyword>
<dbReference type="AlphaFoldDB" id="A0A553PAM2"/>
<proteinExistence type="inferred from homology"/>
<evidence type="ECO:0000256" key="3">
    <source>
        <dbReference type="ARBA" id="ARBA00022692"/>
    </source>
</evidence>
<protein>
    <submittedName>
        <fullName evidence="12">Uncharacterized protein</fullName>
    </submittedName>
</protein>
<dbReference type="PANTHER" id="PTHR28652">
    <property type="entry name" value="TRANSMEMBRANE PROTEIN 59-LIKE PROTEIN"/>
    <property type="match status" value="1"/>
</dbReference>